<dbReference type="Proteomes" id="UP000245829">
    <property type="component" value="Unassembled WGS sequence"/>
</dbReference>
<gene>
    <name evidence="1" type="ORF">NZNM25_03020</name>
</gene>
<protein>
    <submittedName>
        <fullName evidence="1">Uncharacterized protein</fullName>
    </submittedName>
</protein>
<evidence type="ECO:0000313" key="1">
    <source>
        <dbReference type="EMBL" id="GBH33511.1"/>
    </source>
</evidence>
<sequence length="72" mass="8171">MTNEELNGISMRLDAILSVLMEQTVVQEKTAKDKISLLNDFDFDTHEIARILHTSNSNVAKELSLLKKRGKK</sequence>
<dbReference type="GeneID" id="76209639"/>
<reference evidence="1 2" key="1">
    <citation type="submission" date="2018-05" db="EMBL/GenBank/DDBJ databases">
        <title>genome sequencing of Nitrosopumilus sp. NM25.</title>
        <authorList>
            <person name="Mori K."/>
            <person name="Nakagawa T."/>
        </authorList>
    </citation>
    <scope>NUCLEOTIDE SEQUENCE [LARGE SCALE GENOMIC DNA]</scope>
    <source>
        <strain evidence="1 2">NM25</strain>
    </source>
</reference>
<name>A0A2S2KPQ0_9ARCH</name>
<proteinExistence type="predicted"/>
<keyword evidence="2" id="KW-1185">Reference proteome</keyword>
<dbReference type="AlphaFoldDB" id="A0A2S2KPQ0"/>
<accession>A0A2S2KPQ0</accession>
<evidence type="ECO:0000313" key="2">
    <source>
        <dbReference type="Proteomes" id="UP000245829"/>
    </source>
</evidence>
<organism evidence="1 2">
    <name type="scientific">Nitrosopumilus zosterae</name>
    <dbReference type="NCBI Taxonomy" id="718286"/>
    <lineage>
        <taxon>Archaea</taxon>
        <taxon>Nitrososphaerota</taxon>
        <taxon>Nitrososphaeria</taxon>
        <taxon>Nitrosopumilales</taxon>
        <taxon>Nitrosopumilaceae</taxon>
        <taxon>Nitrosopumilus</taxon>
    </lineage>
</organism>
<comment type="caution">
    <text evidence="1">The sequence shown here is derived from an EMBL/GenBank/DDBJ whole genome shotgun (WGS) entry which is preliminary data.</text>
</comment>
<dbReference type="RefSeq" id="WP_146195969.1">
    <property type="nucleotide sequence ID" value="NZ_AP026695.1"/>
</dbReference>
<dbReference type="EMBL" id="BGKI01000001">
    <property type="protein sequence ID" value="GBH33511.1"/>
    <property type="molecule type" value="Genomic_DNA"/>
</dbReference>